<dbReference type="Proteomes" id="UP000251714">
    <property type="component" value="Unassembled WGS sequence"/>
</dbReference>
<dbReference type="InterPro" id="IPR027443">
    <property type="entry name" value="IPNS-like_sf"/>
</dbReference>
<evidence type="ECO:0000256" key="2">
    <source>
        <dbReference type="RuleBase" id="RU003682"/>
    </source>
</evidence>
<dbReference type="InterPro" id="IPR050231">
    <property type="entry name" value="Iron_ascorbate_oxido_reductase"/>
</dbReference>
<dbReference type="AlphaFoldDB" id="A0A365N181"/>
<keyword evidence="2" id="KW-0408">Iron</keyword>
<name>A0A365N181_GIBIN</name>
<keyword evidence="2" id="KW-0479">Metal-binding</keyword>
<dbReference type="GO" id="GO:0046872">
    <property type="term" value="F:metal ion binding"/>
    <property type="evidence" value="ECO:0007669"/>
    <property type="project" value="UniProtKB-KW"/>
</dbReference>
<feature type="domain" description="Fe2OG dioxygenase" evidence="3">
    <location>
        <begin position="172"/>
        <end position="271"/>
    </location>
</feature>
<reference evidence="4 5" key="1">
    <citation type="submission" date="2017-12" db="EMBL/GenBank/DDBJ databases">
        <title>Genome sequence of the mycotoxigenic crop pathogen Fusarium proliferatum, strain ITEM 2341 from Date Palm.</title>
        <authorList>
            <person name="Almiman B.F."/>
            <person name="Shittu T.A."/>
            <person name="Muthumeenakshi S."/>
            <person name="Baroncelli R."/>
            <person name="Sreenivasaprasada S."/>
        </authorList>
    </citation>
    <scope>NUCLEOTIDE SEQUENCE [LARGE SCALE GENOMIC DNA]</scope>
    <source>
        <strain evidence="4 5">ITEM 2341</strain>
    </source>
</reference>
<dbReference type="PANTHER" id="PTHR47990">
    <property type="entry name" value="2-OXOGLUTARATE (2OG) AND FE(II)-DEPENDENT OXYGENASE SUPERFAMILY PROTEIN-RELATED"/>
    <property type="match status" value="1"/>
</dbReference>
<evidence type="ECO:0000259" key="3">
    <source>
        <dbReference type="PROSITE" id="PS51471"/>
    </source>
</evidence>
<keyword evidence="2" id="KW-0560">Oxidoreductase</keyword>
<dbReference type="InterPro" id="IPR044861">
    <property type="entry name" value="IPNS-like_FE2OG_OXY"/>
</dbReference>
<dbReference type="InterPro" id="IPR005123">
    <property type="entry name" value="Oxoglu/Fe-dep_dioxygenase_dom"/>
</dbReference>
<comment type="similarity">
    <text evidence="1 2">Belongs to the iron/ascorbate-dependent oxidoreductase family.</text>
</comment>
<dbReference type="SUPFAM" id="SSF51197">
    <property type="entry name" value="Clavaminate synthase-like"/>
    <property type="match status" value="1"/>
</dbReference>
<dbReference type="Gene3D" id="2.60.120.330">
    <property type="entry name" value="B-lactam Antibiotic, Isopenicillin N Synthase, Chain"/>
    <property type="match status" value="1"/>
</dbReference>
<accession>A0A365N181</accession>
<dbReference type="EMBL" id="PKMI01000028">
    <property type="protein sequence ID" value="RBA14505.1"/>
    <property type="molecule type" value="Genomic_DNA"/>
</dbReference>
<gene>
    <name evidence="4" type="ORF">FPRO05_03297</name>
</gene>
<protein>
    <recommendedName>
        <fullName evidence="3">Fe2OG dioxygenase domain-containing protein</fullName>
    </recommendedName>
</protein>
<sequence>MPSAIDSIPIASFETINYSALERRDAKEIEKLMGASRTAGFFYLDFDRSGAAGLPKKKKEVLKAMKEYFSQPDDIKQLDSKGVPTRGYVKKGTFTAVDPSRPDESFEHLAIGTHDLGTNLASTLPAVFKKAGTLIPDYVALCERVVDVLLDCYSQALGVPGQFLEYHDHEKPSDTILAMLSYPGKLTHQKHTDLGSLTVLFSDEWGLQVVEPSNGNWEWVEPRENDAVINVGDTLRFLSGKTLYSCVHRVIRDGRASDEGHRYSIAYLLRPGDDVSFVDADGSRITAQSFAGIKYKAYSADHAEQDKTTVLTGGMEQAATARASILGGHSLAFSSFAVNGDAGELKLDFGTSEEADAPSLSFKIIKQGIG</sequence>
<evidence type="ECO:0000313" key="5">
    <source>
        <dbReference type="Proteomes" id="UP000251714"/>
    </source>
</evidence>
<organism evidence="4 5">
    <name type="scientific">Gibberella intermedia</name>
    <name type="common">Bulb rot disease fungus</name>
    <name type="synonym">Fusarium proliferatum</name>
    <dbReference type="NCBI Taxonomy" id="948311"/>
    <lineage>
        <taxon>Eukaryota</taxon>
        <taxon>Fungi</taxon>
        <taxon>Dikarya</taxon>
        <taxon>Ascomycota</taxon>
        <taxon>Pezizomycotina</taxon>
        <taxon>Sordariomycetes</taxon>
        <taxon>Hypocreomycetidae</taxon>
        <taxon>Hypocreales</taxon>
        <taxon>Nectriaceae</taxon>
        <taxon>Fusarium</taxon>
        <taxon>Fusarium fujikuroi species complex</taxon>
    </lineage>
</organism>
<dbReference type="Pfam" id="PF03171">
    <property type="entry name" value="2OG-FeII_Oxy"/>
    <property type="match status" value="1"/>
</dbReference>
<dbReference type="GO" id="GO:0016491">
    <property type="term" value="F:oxidoreductase activity"/>
    <property type="evidence" value="ECO:0007669"/>
    <property type="project" value="UniProtKB-KW"/>
</dbReference>
<dbReference type="PROSITE" id="PS51471">
    <property type="entry name" value="FE2OG_OXY"/>
    <property type="match status" value="1"/>
</dbReference>
<evidence type="ECO:0000256" key="1">
    <source>
        <dbReference type="ARBA" id="ARBA00008056"/>
    </source>
</evidence>
<evidence type="ECO:0000313" key="4">
    <source>
        <dbReference type="EMBL" id="RBA14505.1"/>
    </source>
</evidence>
<comment type="caution">
    <text evidence="4">The sequence shown here is derived from an EMBL/GenBank/DDBJ whole genome shotgun (WGS) entry which is preliminary data.</text>
</comment>
<proteinExistence type="inferred from homology"/>